<reference evidence="2 3" key="1">
    <citation type="submission" date="2020-07" db="EMBL/GenBank/DDBJ databases">
        <title>Transfer of Campylobacter canadensis to the novel genus Avispirillum gen. nov., that also includes two novel species recovered from migratory waterfowl: Avispirillum anseris sp. nov. and Avispirillum brantae sp. nov.</title>
        <authorList>
            <person name="Miller W.G."/>
            <person name="Chapman M.H."/>
            <person name="Yee E."/>
            <person name="Inglis G.D."/>
        </authorList>
    </citation>
    <scope>NUCLEOTIDE SEQUENCE [LARGE SCALE GENOMIC DNA]</scope>
    <source>
        <strain evidence="2 3">L283</strain>
    </source>
</reference>
<name>A0ABS7WRY5_9BACT</name>
<proteinExistence type="inferred from homology"/>
<keyword evidence="3" id="KW-1185">Reference proteome</keyword>
<dbReference type="RefSeq" id="WP_172233629.1">
    <property type="nucleotide sequence ID" value="NZ_CP035946.1"/>
</dbReference>
<dbReference type="SUPFAM" id="SSF81301">
    <property type="entry name" value="Nucleotidyltransferase"/>
    <property type="match status" value="1"/>
</dbReference>
<evidence type="ECO:0000256" key="1">
    <source>
        <dbReference type="ARBA" id="ARBA00010574"/>
    </source>
</evidence>
<dbReference type="Gene3D" id="3.30.460.10">
    <property type="entry name" value="Beta Polymerase, domain 2"/>
    <property type="match status" value="1"/>
</dbReference>
<protein>
    <submittedName>
        <fullName evidence="2">Ribosome silencing factor</fullName>
    </submittedName>
</protein>
<sequence>MKDKIIALLDSKKAEQIEYIDLKGSGYFVDYVIIANVFSSKQALALIDEIKILLKEHNTKVYYEELSDEWSILDLADGLIHLMSPEYRDKYEIEKFLLEFKR</sequence>
<comment type="similarity">
    <text evidence="1">Belongs to the Iojap/RsfS family.</text>
</comment>
<dbReference type="EMBL" id="JACGBB010000009">
    <property type="protein sequence ID" value="MBZ7987512.1"/>
    <property type="molecule type" value="Genomic_DNA"/>
</dbReference>
<dbReference type="PANTHER" id="PTHR21043">
    <property type="entry name" value="IOJAP SUPERFAMILY ORTHOLOG"/>
    <property type="match status" value="1"/>
</dbReference>
<evidence type="ECO:0000313" key="3">
    <source>
        <dbReference type="Proteomes" id="UP000786183"/>
    </source>
</evidence>
<dbReference type="NCBIfam" id="TIGR00090">
    <property type="entry name" value="rsfS_iojap_ybeB"/>
    <property type="match status" value="1"/>
</dbReference>
<comment type="caution">
    <text evidence="2">The sequence shown here is derived from an EMBL/GenBank/DDBJ whole genome shotgun (WGS) entry which is preliminary data.</text>
</comment>
<dbReference type="InterPro" id="IPR043519">
    <property type="entry name" value="NT_sf"/>
</dbReference>
<accession>A0ABS7WRY5</accession>
<dbReference type="PANTHER" id="PTHR21043:SF0">
    <property type="entry name" value="MITOCHONDRIAL ASSEMBLY OF RIBOSOMAL LARGE SUBUNIT PROTEIN 1"/>
    <property type="match status" value="1"/>
</dbReference>
<gene>
    <name evidence="2" type="primary">rsfS</name>
    <name evidence="2" type="ORF">AVCANL283_05275</name>
</gene>
<dbReference type="Pfam" id="PF02410">
    <property type="entry name" value="RsfS"/>
    <property type="match status" value="1"/>
</dbReference>
<organism evidence="2 3">
    <name type="scientific">Campylobacter canadensis</name>
    <dbReference type="NCBI Taxonomy" id="449520"/>
    <lineage>
        <taxon>Bacteria</taxon>
        <taxon>Pseudomonadati</taxon>
        <taxon>Campylobacterota</taxon>
        <taxon>Epsilonproteobacteria</taxon>
        <taxon>Campylobacterales</taxon>
        <taxon>Campylobacteraceae</taxon>
        <taxon>Campylobacter</taxon>
    </lineage>
</organism>
<dbReference type="InterPro" id="IPR004394">
    <property type="entry name" value="Iojap/RsfS/C7orf30"/>
</dbReference>
<dbReference type="Proteomes" id="UP000786183">
    <property type="component" value="Unassembled WGS sequence"/>
</dbReference>
<evidence type="ECO:0000313" key="2">
    <source>
        <dbReference type="EMBL" id="MBZ7987512.1"/>
    </source>
</evidence>